<protein>
    <recommendedName>
        <fullName evidence="2">BTB domain-containing protein</fullName>
    </recommendedName>
</protein>
<dbReference type="CDD" id="cd18186">
    <property type="entry name" value="BTB_POZ_ZBTB_KLHL-like"/>
    <property type="match status" value="1"/>
</dbReference>
<comment type="caution">
    <text evidence="3">The sequence shown here is derived from an EMBL/GenBank/DDBJ whole genome shotgun (WGS) entry which is preliminary data.</text>
</comment>
<dbReference type="Proteomes" id="UP000308005">
    <property type="component" value="Unassembled WGS sequence"/>
</dbReference>
<proteinExistence type="predicted"/>
<feature type="domain" description="BTB" evidence="2">
    <location>
        <begin position="101"/>
        <end position="179"/>
    </location>
</feature>
<accession>A0A4S9T6J7</accession>
<feature type="compositionally biased region" description="Basic and acidic residues" evidence="1">
    <location>
        <begin position="306"/>
        <end position="318"/>
    </location>
</feature>
<evidence type="ECO:0000313" key="3">
    <source>
        <dbReference type="EMBL" id="THZ20059.1"/>
    </source>
</evidence>
<dbReference type="Gene3D" id="3.30.710.10">
    <property type="entry name" value="Potassium Channel Kv1.1, Chain A"/>
    <property type="match status" value="1"/>
</dbReference>
<evidence type="ECO:0000313" key="4">
    <source>
        <dbReference type="Proteomes" id="UP000308005"/>
    </source>
</evidence>
<name>A0A4S9T6J7_AURPU</name>
<dbReference type="InterPro" id="IPR000210">
    <property type="entry name" value="BTB/POZ_dom"/>
</dbReference>
<organism evidence="3 4">
    <name type="scientific">Aureobasidium pullulans</name>
    <name type="common">Black yeast</name>
    <name type="synonym">Pullularia pullulans</name>
    <dbReference type="NCBI Taxonomy" id="5580"/>
    <lineage>
        <taxon>Eukaryota</taxon>
        <taxon>Fungi</taxon>
        <taxon>Dikarya</taxon>
        <taxon>Ascomycota</taxon>
        <taxon>Pezizomycotina</taxon>
        <taxon>Dothideomycetes</taxon>
        <taxon>Dothideomycetidae</taxon>
        <taxon>Dothideales</taxon>
        <taxon>Saccotheciaceae</taxon>
        <taxon>Aureobasidium</taxon>
    </lineage>
</organism>
<feature type="region of interest" description="Disordered" evidence="1">
    <location>
        <begin position="306"/>
        <end position="337"/>
    </location>
</feature>
<dbReference type="InterPro" id="IPR011333">
    <property type="entry name" value="SKP1/BTB/POZ_sf"/>
</dbReference>
<evidence type="ECO:0000256" key="1">
    <source>
        <dbReference type="SAM" id="MobiDB-lite"/>
    </source>
</evidence>
<gene>
    <name evidence="3" type="ORF">D6C91_04896</name>
</gene>
<sequence>MSTVQDGPVILKYRPAFALPVLMEDIKLSQIDRFQSFPMLPGYQNVSFEEQRLKDTTPLPTMADNKFGILSASSLKSLKAAVEPLRGLPEKPEDMLGPKLPMVMIRVGRGENTTLFGIHQNILEHCSPFFQALFNEDMPTGIKTEVETRPVSEIHFEGDIEAFEVYTEWVYSGHVFKKKLRDDEGGAKFLSYGQAYILGEKLLDHDFKNEVLDTLLTEILSGAKIDLTLAKLVYGGTTKTSPLRRLLVDIYTWYGHKDWLKYGNNKSHAPLSFLSDLSAAFLERHNNDASLKDRYPVWNPCRYHEHPARQDCPTPHDRSHPRKLATGSEPDTDKVTS</sequence>
<reference evidence="3 4" key="1">
    <citation type="submission" date="2018-10" db="EMBL/GenBank/DDBJ databases">
        <title>Fifty Aureobasidium pullulans genomes reveal a recombining polyextremotolerant generalist.</title>
        <authorList>
            <person name="Gostincar C."/>
            <person name="Turk M."/>
            <person name="Zajc J."/>
            <person name="Gunde-Cimerman N."/>
        </authorList>
    </citation>
    <scope>NUCLEOTIDE SEQUENCE [LARGE SCALE GENOMIC DNA]</scope>
    <source>
        <strain evidence="3 4">EXF-3863</strain>
    </source>
</reference>
<dbReference type="AlphaFoldDB" id="A0A4S9T6J7"/>
<dbReference type="EMBL" id="QZBM01000195">
    <property type="protein sequence ID" value="THZ20059.1"/>
    <property type="molecule type" value="Genomic_DNA"/>
</dbReference>
<dbReference type="PANTHER" id="PTHR47843">
    <property type="entry name" value="BTB DOMAIN-CONTAINING PROTEIN-RELATED"/>
    <property type="match status" value="1"/>
</dbReference>
<dbReference type="PANTHER" id="PTHR47843:SF2">
    <property type="entry name" value="BTB DOMAIN-CONTAINING PROTEIN"/>
    <property type="match status" value="1"/>
</dbReference>
<evidence type="ECO:0000259" key="2">
    <source>
        <dbReference type="PROSITE" id="PS50097"/>
    </source>
</evidence>
<dbReference type="PROSITE" id="PS50097">
    <property type="entry name" value="BTB"/>
    <property type="match status" value="1"/>
</dbReference>
<dbReference type="SUPFAM" id="SSF54695">
    <property type="entry name" value="POZ domain"/>
    <property type="match status" value="1"/>
</dbReference>